<dbReference type="EMBL" id="CH408030">
    <property type="protein sequence ID" value="EAQ90532.1"/>
    <property type="molecule type" value="Genomic_DNA"/>
</dbReference>
<dbReference type="Gene3D" id="3.10.330.20">
    <property type="match status" value="1"/>
</dbReference>
<dbReference type="Proteomes" id="UP000001056">
    <property type="component" value="Unassembled WGS sequence"/>
</dbReference>
<proteinExistence type="predicted"/>
<dbReference type="SUPFAM" id="SSF53335">
    <property type="entry name" value="S-adenosyl-L-methionine-dependent methyltransferases"/>
    <property type="match status" value="1"/>
</dbReference>
<reference evidence="13" key="1">
    <citation type="journal article" date="2015" name="Genome Announc.">
        <title>Draft genome sequence of the cellulolytic fungus Chaetomium globosum.</title>
        <authorList>
            <person name="Cuomo C.A."/>
            <person name="Untereiner W.A."/>
            <person name="Ma L.-J."/>
            <person name="Grabherr M."/>
            <person name="Birren B.W."/>
        </authorList>
    </citation>
    <scope>NUCLEOTIDE SEQUENCE [LARGE SCALE GENOMIC DNA]</scope>
    <source>
        <strain evidence="13">ATCC 6205 / CBS 148.51 / DSM 1962 / NBRC 6347 / NRRL 1970</strain>
    </source>
</reference>
<feature type="region of interest" description="Disordered" evidence="10">
    <location>
        <begin position="556"/>
        <end position="620"/>
    </location>
</feature>
<feature type="region of interest" description="Disordered" evidence="10">
    <location>
        <begin position="334"/>
        <end position="502"/>
    </location>
</feature>
<evidence type="ECO:0000256" key="1">
    <source>
        <dbReference type="ARBA" id="ARBA00004123"/>
    </source>
</evidence>
<feature type="compositionally biased region" description="Polar residues" evidence="10">
    <location>
        <begin position="341"/>
        <end position="367"/>
    </location>
</feature>
<dbReference type="GeneID" id="4388780"/>
<feature type="compositionally biased region" description="Acidic residues" evidence="10">
    <location>
        <begin position="1774"/>
        <end position="1786"/>
    </location>
</feature>
<evidence type="ECO:0000313" key="12">
    <source>
        <dbReference type="EMBL" id="EAQ90532.1"/>
    </source>
</evidence>
<accession>Q2HBD7</accession>
<evidence type="ECO:0000256" key="5">
    <source>
        <dbReference type="ARBA" id="ARBA00022679"/>
    </source>
</evidence>
<dbReference type="eggNOG" id="KOG2915">
    <property type="taxonomic scope" value="Eukaryota"/>
</dbReference>
<name>Q2HBD7_CHAGB</name>
<keyword evidence="13" id="KW-1185">Reference proteome</keyword>
<dbReference type="VEuPathDB" id="FungiDB:CHGG_02467"/>
<dbReference type="GO" id="GO:0030488">
    <property type="term" value="P:tRNA methylation"/>
    <property type="evidence" value="ECO:0007669"/>
    <property type="project" value="InterPro"/>
</dbReference>
<dbReference type="InterPro" id="IPR049470">
    <property type="entry name" value="TRM61_C"/>
</dbReference>
<evidence type="ECO:0000256" key="3">
    <source>
        <dbReference type="ARBA" id="ARBA00015963"/>
    </source>
</evidence>
<dbReference type="OrthoDB" id="1925287at2759"/>
<dbReference type="GO" id="GO:0005634">
    <property type="term" value="C:nucleus"/>
    <property type="evidence" value="ECO:0007669"/>
    <property type="project" value="UniProtKB-SubCell"/>
</dbReference>
<protein>
    <recommendedName>
        <fullName evidence="3">tRNA (adenine(58)-N(1))-methyltransferase catalytic subunit TRM61</fullName>
        <ecNumber evidence="2">2.1.1.220</ecNumber>
    </recommendedName>
    <alternativeName>
        <fullName evidence="9">tRNA(m1A58)-methyltransferase subunit TRM61</fullName>
    </alternativeName>
</protein>
<feature type="compositionally biased region" description="Basic and acidic residues" evidence="10">
    <location>
        <begin position="1871"/>
        <end position="1880"/>
    </location>
</feature>
<dbReference type="GO" id="GO:0031515">
    <property type="term" value="C:tRNA (m1A) methyltransferase complex"/>
    <property type="evidence" value="ECO:0007669"/>
    <property type="project" value="InterPro"/>
</dbReference>
<feature type="region of interest" description="Disordered" evidence="10">
    <location>
        <begin position="1205"/>
        <end position="1368"/>
    </location>
</feature>
<feature type="compositionally biased region" description="Pro residues" evidence="10">
    <location>
        <begin position="603"/>
        <end position="617"/>
    </location>
</feature>
<evidence type="ECO:0000256" key="6">
    <source>
        <dbReference type="ARBA" id="ARBA00022691"/>
    </source>
</evidence>
<keyword evidence="4" id="KW-0489">Methyltransferase</keyword>
<feature type="compositionally biased region" description="Polar residues" evidence="10">
    <location>
        <begin position="917"/>
        <end position="931"/>
    </location>
</feature>
<feature type="compositionally biased region" description="Low complexity" evidence="10">
    <location>
        <begin position="146"/>
        <end position="161"/>
    </location>
</feature>
<dbReference type="PROSITE" id="PS51620">
    <property type="entry name" value="SAM_TRM61"/>
    <property type="match status" value="1"/>
</dbReference>
<evidence type="ECO:0000256" key="8">
    <source>
        <dbReference type="ARBA" id="ARBA00023242"/>
    </source>
</evidence>
<feature type="region of interest" description="Disordered" evidence="10">
    <location>
        <begin position="519"/>
        <end position="544"/>
    </location>
</feature>
<dbReference type="OMA" id="HIEKHPP"/>
<gene>
    <name evidence="12" type="ORF">CHGG_02467</name>
</gene>
<feature type="compositionally biased region" description="Polar residues" evidence="10">
    <location>
        <begin position="483"/>
        <end position="493"/>
    </location>
</feature>
<feature type="compositionally biased region" description="Gly residues" evidence="10">
    <location>
        <begin position="1343"/>
        <end position="1357"/>
    </location>
</feature>
<feature type="domain" description="tRNA (adenine(58)-N(1))-methyltransferase catalytic subunit TRM61 C-terminal" evidence="11">
    <location>
        <begin position="1688"/>
        <end position="1838"/>
    </location>
</feature>
<dbReference type="Pfam" id="PF08704">
    <property type="entry name" value="GCD14"/>
    <property type="match status" value="2"/>
</dbReference>
<feature type="compositionally biased region" description="Polar residues" evidence="10">
    <location>
        <begin position="1293"/>
        <end position="1317"/>
    </location>
</feature>
<feature type="region of interest" description="Disordered" evidence="10">
    <location>
        <begin position="1764"/>
        <end position="1816"/>
    </location>
</feature>
<keyword evidence="8" id="KW-0539">Nucleus</keyword>
<feature type="compositionally biased region" description="Polar residues" evidence="10">
    <location>
        <begin position="1148"/>
        <end position="1162"/>
    </location>
</feature>
<dbReference type="InterPro" id="IPR029063">
    <property type="entry name" value="SAM-dependent_MTases_sf"/>
</dbReference>
<feature type="region of interest" description="Disordered" evidence="10">
    <location>
        <begin position="792"/>
        <end position="1176"/>
    </location>
</feature>
<feature type="compositionally biased region" description="Polar residues" evidence="10">
    <location>
        <begin position="817"/>
        <end position="841"/>
    </location>
</feature>
<feature type="compositionally biased region" description="Polar residues" evidence="10">
    <location>
        <begin position="162"/>
        <end position="179"/>
    </location>
</feature>
<evidence type="ECO:0000256" key="9">
    <source>
        <dbReference type="ARBA" id="ARBA00033309"/>
    </source>
</evidence>
<keyword evidence="5" id="KW-0808">Transferase</keyword>
<organism evidence="12 13">
    <name type="scientific">Chaetomium globosum (strain ATCC 6205 / CBS 148.51 / DSM 1962 / NBRC 6347 / NRRL 1970)</name>
    <name type="common">Soil fungus</name>
    <dbReference type="NCBI Taxonomy" id="306901"/>
    <lineage>
        <taxon>Eukaryota</taxon>
        <taxon>Fungi</taxon>
        <taxon>Dikarya</taxon>
        <taxon>Ascomycota</taxon>
        <taxon>Pezizomycotina</taxon>
        <taxon>Sordariomycetes</taxon>
        <taxon>Sordariomycetidae</taxon>
        <taxon>Sordariales</taxon>
        <taxon>Chaetomiaceae</taxon>
        <taxon>Chaetomium</taxon>
    </lineage>
</organism>
<evidence type="ECO:0000256" key="2">
    <source>
        <dbReference type="ARBA" id="ARBA00012796"/>
    </source>
</evidence>
<feature type="compositionally biased region" description="Polar residues" evidence="10">
    <location>
        <begin position="1082"/>
        <end position="1110"/>
    </location>
</feature>
<feature type="compositionally biased region" description="Basic and acidic residues" evidence="10">
    <location>
        <begin position="1764"/>
        <end position="1773"/>
    </location>
</feature>
<dbReference type="STRING" id="306901.Q2HBD7"/>
<keyword evidence="6" id="KW-0949">S-adenosyl-L-methionine</keyword>
<keyword evidence="7" id="KW-0819">tRNA processing</keyword>
<dbReference type="Gene3D" id="3.40.50.150">
    <property type="entry name" value="Vaccinia Virus protein VP39"/>
    <property type="match status" value="1"/>
</dbReference>
<evidence type="ECO:0000259" key="11">
    <source>
        <dbReference type="Pfam" id="PF08704"/>
    </source>
</evidence>
<feature type="compositionally biased region" description="Low complexity" evidence="10">
    <location>
        <begin position="873"/>
        <end position="883"/>
    </location>
</feature>
<dbReference type="PANTHER" id="PTHR12133">
    <property type="entry name" value="TRNA (ADENINE(58)-N(1))-METHYLTRANSFERASE"/>
    <property type="match status" value="1"/>
</dbReference>
<dbReference type="RefSeq" id="XP_001228983.1">
    <property type="nucleotide sequence ID" value="XM_001228982.1"/>
</dbReference>
<evidence type="ECO:0000256" key="7">
    <source>
        <dbReference type="ARBA" id="ARBA00022694"/>
    </source>
</evidence>
<dbReference type="EC" id="2.1.1.220" evidence="2"/>
<feature type="compositionally biased region" description="Low complexity" evidence="10">
    <location>
        <begin position="1225"/>
        <end position="1290"/>
    </location>
</feature>
<feature type="compositionally biased region" description="Polar residues" evidence="10">
    <location>
        <begin position="1124"/>
        <end position="1137"/>
    </location>
</feature>
<dbReference type="PANTHER" id="PTHR12133:SF2">
    <property type="entry name" value="TRNA (ADENINE(58)-N(1))-METHYLTRANSFERASE CATALYTIC SUBUNIT TRMT61A"/>
    <property type="match status" value="1"/>
</dbReference>
<feature type="region of interest" description="Disordered" evidence="10">
    <location>
        <begin position="1871"/>
        <end position="1906"/>
    </location>
</feature>
<evidence type="ECO:0000256" key="10">
    <source>
        <dbReference type="SAM" id="MobiDB-lite"/>
    </source>
</evidence>
<feature type="region of interest" description="Disordered" evidence="10">
    <location>
        <begin position="661"/>
        <end position="714"/>
    </location>
</feature>
<dbReference type="HOGENOM" id="CLU_235704_0_0_1"/>
<evidence type="ECO:0000256" key="4">
    <source>
        <dbReference type="ARBA" id="ARBA00022603"/>
    </source>
</evidence>
<feature type="compositionally biased region" description="Polar residues" evidence="10">
    <location>
        <begin position="69"/>
        <end position="80"/>
    </location>
</feature>
<dbReference type="GO" id="GO:0160107">
    <property type="term" value="F:tRNA (adenine(58)-N1)-methyltransferase activity"/>
    <property type="evidence" value="ECO:0007669"/>
    <property type="project" value="UniProtKB-EC"/>
</dbReference>
<feature type="compositionally biased region" description="Low complexity" evidence="10">
    <location>
        <begin position="1798"/>
        <end position="1813"/>
    </location>
</feature>
<feature type="region of interest" description="Disordered" evidence="10">
    <location>
        <begin position="1463"/>
        <end position="1502"/>
    </location>
</feature>
<sequence>MAGLPENWEWDYDGKRWFYRYKPTGLIQFTFPKPGDEFPEFVDDTSGPPDLPPEEKLVSQQQIKRRSTLGESQSKQTSATTRRDRAPSNAVSDIDDGGGPFWLQPDGLMYMGPGAYNDISPLQEEEEERGLGGASGGEVSNVPTPSTVATNMAATATASNTEVTPSESPVPPTRTQISPVASVKATPPAIDSVPAAATPELGSGVVVTAGEPAPAGATEEPPEVPLLDSRQIPYNPIGFMAELASEFTAQCDDEINPAPVELPSNEVMVDTSEPAPYANAFHFAPVELPLNEARPGRNFLGNAAEEKSLATQVPLREEQEQQRKAHQAVQELLNRPYKPVRQSSLPQSVSALDQPSNSAASGPTTEKYQAYNPAKHALLGAAVGSRSSTVEPRGRQPLPADDNKRHTLAGPPPLPFSMSEDTPPPQLGHVRPLKSPDSGARTTTPGSRPRPDSTSSSIAQVNPGGLAHFPSVLQPARGRPVLRNQTPPQSQGASPARAYQAYKPYRDLQRDIEDTVQLLSKGGYGQGTTATPETSDPARPRVSRTSTLPAHLPALPFMGVRPHLPHSVTGEPTTLRDLQSGETPSSESPQSYPISLPPSGSDVPPPLNLSRKSPPPQNGALISTSIVELAVTAKPDVVSRETTPAPPGTIIASAPVVSSISEMNSGRPSLPAHVKAGEHPEQSGAVVQPDLVPTSDRPRQNSPDSAKVTTAGDAKQAVAGGFGVTAEPIMSPPRGLASVPAVAVKSEASTNQSAPANSLPPEAIHSLPETASAQNSSLISGVSGLEIASQPLLGDPQTVETAQQRVLPKSEGDGRETSQTSFQHGSVLSNSQHPSHVTSDYQPVAQVHPQPVPQPTNTPPTDSGVQTQGSYFPATSTTPPASTVNDPRNPAHGLAVGPTPSSATPKPPCPRTPSPVSRASSPPTRLDSTQGFPVLTPPVPALNNLPQHPGAATQTTPGQSGFQTPGLGSGAMATPSSSEPPTGMPVASSGAQAYALPSGHRPLGSHPVNTPPPSSPGREPSTSQQSASIASLQPTPAAQNNAGAFQPGGTSNQKQSEAVPVSMPTPPPAQNSLDRDPPMPVSPSSHHQPTAVSSPTPTLNQGQKTSQATVPQMLPVTGHGQVPVQPSGQVPHTQLSQGPAAMPPHPQQVPQNMPPRTSTLPMVSQPGPPARPLGPGTAPLQMPMMFAPPGMAPGMQPQGVQPGMPPQQYHYGFQPGPPHQGQLAFPPQFHPNQQQQQQQQFAHPGPPHMMMMPGHPAQQPQQQQGPNMLQQQQQQLQPQHPQQHQQQQPLTWKPNNGNGTQHPQFPAVNHNNPNQSAMPPPEVLQAIKQKEQRLSQGQAPQGAAGGASSGGGWGKTGGTAPALADSSGNAQYSHKTRLSTLITPIMTPTTRNISPFLDPGPRTKANSLAILQLSRDNLLPVYLQSPTGNHDGYAEGAVVNTRYGSFPHSTMLNVPWGSQIRASKVDTGSRGRKRKREGADDACRDATAASEKDNEDSPVAANEESAAVKKAVADSSGFIHVLPPTPELWTTSLPHRTQVVYTPDYSYILHRIRARPGSVLIEAGAGSGSFTHASVRAVYNGCPAEGRRKGKVFSFEFHEQRYHKMKEELSGHGMDGLVHLMHRDVYNGGFLVGGNSPEADAVFLDLPAPWEALPHLSRRRPQPPFDAKAAASENDQAEWVSPLNPEKTVYICTFSPCIEQVTKTVSAMRRLGWVDIDMVEIANRKLHTSRERVGLNLNFDRGVNNSARDVDEAITRLTDIENRFREHAAKPRDGDEDMDSADEDEPPTPARGIPTNVEAPSTAAEEPSETTPPWMEGRLITRGEPEIKTHTSYLVFAVLPMEWTEADEAAAAARYPLGKEQKVIGAIDKVARKQERREQLQKVQGSGNRKARRKERDEKMGQAAGA</sequence>
<dbReference type="InParanoid" id="Q2HBD7"/>
<dbReference type="InterPro" id="IPR014816">
    <property type="entry name" value="tRNA_MeTrfase_Gcd14"/>
</dbReference>
<evidence type="ECO:0000313" key="13">
    <source>
        <dbReference type="Proteomes" id="UP000001056"/>
    </source>
</evidence>
<feature type="compositionally biased region" description="Polar residues" evidence="10">
    <location>
        <begin position="952"/>
        <end position="963"/>
    </location>
</feature>
<feature type="domain" description="tRNA (adenine(58)-N(1))-methyltransferase catalytic subunit TRM61 C-terminal" evidence="11">
    <location>
        <begin position="1517"/>
        <end position="1657"/>
    </location>
</feature>
<comment type="subcellular location">
    <subcellularLocation>
        <location evidence="1">Nucleus</location>
    </subcellularLocation>
</comment>
<feature type="compositionally biased region" description="Polar residues" evidence="10">
    <location>
        <begin position="1020"/>
        <end position="1056"/>
    </location>
</feature>
<feature type="compositionally biased region" description="Polar residues" evidence="10">
    <location>
        <begin position="440"/>
        <end position="460"/>
    </location>
</feature>
<feature type="region of interest" description="Disordered" evidence="10">
    <location>
        <begin position="32"/>
        <end position="185"/>
    </location>
</feature>
<feature type="compositionally biased region" description="Polar residues" evidence="10">
    <location>
        <begin position="570"/>
        <end position="593"/>
    </location>
</feature>